<reference evidence="1" key="1">
    <citation type="submission" date="2020-09" db="EMBL/GenBank/DDBJ databases">
        <title>Genome-Enabled Discovery of Anthraquinone Biosynthesis in Senna tora.</title>
        <authorList>
            <person name="Kang S.-H."/>
            <person name="Pandey R.P."/>
            <person name="Lee C.-M."/>
            <person name="Sim J.-S."/>
            <person name="Jeong J.-T."/>
            <person name="Choi B.-S."/>
            <person name="Jung M."/>
            <person name="Ginzburg D."/>
            <person name="Zhao K."/>
            <person name="Won S.Y."/>
            <person name="Oh T.-J."/>
            <person name="Yu Y."/>
            <person name="Kim N.-H."/>
            <person name="Lee O.R."/>
            <person name="Lee T.-H."/>
            <person name="Bashyal P."/>
            <person name="Kim T.-S."/>
            <person name="Lee W.-H."/>
            <person name="Kawkins C."/>
            <person name="Kim C.-K."/>
            <person name="Kim J.S."/>
            <person name="Ahn B.O."/>
            <person name="Rhee S.Y."/>
            <person name="Sohng J.K."/>
        </authorList>
    </citation>
    <scope>NUCLEOTIDE SEQUENCE</scope>
    <source>
        <tissue evidence="1">Leaf</tissue>
    </source>
</reference>
<accession>A0A834TME2</accession>
<gene>
    <name evidence="1" type="ORF">G2W53_021699</name>
</gene>
<proteinExistence type="predicted"/>
<sequence length="107" mass="11715">MVSTPFSPRSQTPMHLWHFMSLFRASGVATPRHYPSEAFGAEIRVRDEQKDGAFELMYDALDGLRASVLGKEEAHAKVFGDFTVVAGAVLLPESASGGIVERESHHS</sequence>
<organism evidence="1 2">
    <name type="scientific">Senna tora</name>
    <dbReference type="NCBI Taxonomy" id="362788"/>
    <lineage>
        <taxon>Eukaryota</taxon>
        <taxon>Viridiplantae</taxon>
        <taxon>Streptophyta</taxon>
        <taxon>Embryophyta</taxon>
        <taxon>Tracheophyta</taxon>
        <taxon>Spermatophyta</taxon>
        <taxon>Magnoliopsida</taxon>
        <taxon>eudicotyledons</taxon>
        <taxon>Gunneridae</taxon>
        <taxon>Pentapetalae</taxon>
        <taxon>rosids</taxon>
        <taxon>fabids</taxon>
        <taxon>Fabales</taxon>
        <taxon>Fabaceae</taxon>
        <taxon>Caesalpinioideae</taxon>
        <taxon>Cassia clade</taxon>
        <taxon>Senna</taxon>
    </lineage>
</organism>
<evidence type="ECO:0000313" key="1">
    <source>
        <dbReference type="EMBL" id="KAF7823555.1"/>
    </source>
</evidence>
<dbReference type="EMBL" id="JAAIUW010000007">
    <property type="protein sequence ID" value="KAF7823555.1"/>
    <property type="molecule type" value="Genomic_DNA"/>
</dbReference>
<protein>
    <submittedName>
        <fullName evidence="1">Uncharacterized protein</fullName>
    </submittedName>
</protein>
<dbReference type="AlphaFoldDB" id="A0A834TME2"/>
<evidence type="ECO:0000313" key="2">
    <source>
        <dbReference type="Proteomes" id="UP000634136"/>
    </source>
</evidence>
<comment type="caution">
    <text evidence="1">The sequence shown here is derived from an EMBL/GenBank/DDBJ whole genome shotgun (WGS) entry which is preliminary data.</text>
</comment>
<name>A0A834TME2_9FABA</name>
<dbReference type="Proteomes" id="UP000634136">
    <property type="component" value="Unassembled WGS sequence"/>
</dbReference>
<keyword evidence="2" id="KW-1185">Reference proteome</keyword>